<keyword evidence="5" id="KW-0493">Microtubule</keyword>
<protein>
    <submittedName>
        <fullName evidence="13">Dynein regulatory complex</fullName>
    </submittedName>
</protein>
<dbReference type="EMBL" id="AUWU02000001">
    <property type="protein sequence ID" value="KAH0577007.1"/>
    <property type="molecule type" value="Genomic_DNA"/>
</dbReference>
<evidence type="ECO:0000256" key="9">
    <source>
        <dbReference type="ARBA" id="ARBA00023212"/>
    </source>
</evidence>
<dbReference type="GO" id="GO:0048870">
    <property type="term" value="P:cell motility"/>
    <property type="evidence" value="ECO:0007669"/>
    <property type="project" value="InterPro"/>
</dbReference>
<proteinExistence type="inferred from homology"/>
<keyword evidence="10" id="KW-0966">Cell projection</keyword>
<evidence type="ECO:0000256" key="4">
    <source>
        <dbReference type="ARBA" id="ARBA00022490"/>
    </source>
</evidence>
<feature type="coiled-coil region" evidence="11">
    <location>
        <begin position="27"/>
        <end position="89"/>
    </location>
</feature>
<keyword evidence="7 11" id="KW-0175">Coiled coil</keyword>
<gene>
    <name evidence="13" type="ORF">SS50377_17338</name>
    <name evidence="14" type="ORF">SS50377_20355</name>
</gene>
<organism evidence="13">
    <name type="scientific">Spironucleus salmonicida</name>
    <dbReference type="NCBI Taxonomy" id="348837"/>
    <lineage>
        <taxon>Eukaryota</taxon>
        <taxon>Metamonada</taxon>
        <taxon>Diplomonadida</taxon>
        <taxon>Hexamitidae</taxon>
        <taxon>Hexamitinae</taxon>
        <taxon>Spironucleus</taxon>
    </lineage>
</organism>
<evidence type="ECO:0000313" key="13">
    <source>
        <dbReference type="EMBL" id="EST43036.1"/>
    </source>
</evidence>
<evidence type="ECO:0000259" key="12">
    <source>
        <dbReference type="Pfam" id="PF13851"/>
    </source>
</evidence>
<evidence type="ECO:0000256" key="7">
    <source>
        <dbReference type="ARBA" id="ARBA00023054"/>
    </source>
</evidence>
<evidence type="ECO:0000256" key="1">
    <source>
        <dbReference type="ARBA" id="ARBA00004230"/>
    </source>
</evidence>
<keyword evidence="15" id="KW-1185">Reference proteome</keyword>
<dbReference type="EMBL" id="KI546147">
    <property type="protein sequence ID" value="EST43036.1"/>
    <property type="molecule type" value="Genomic_DNA"/>
</dbReference>
<evidence type="ECO:0000256" key="10">
    <source>
        <dbReference type="ARBA" id="ARBA00023273"/>
    </source>
</evidence>
<feature type="domain" description="Growth arrest-specific protein 8" evidence="12">
    <location>
        <begin position="220"/>
        <end position="419"/>
    </location>
</feature>
<dbReference type="GO" id="GO:0031514">
    <property type="term" value="C:motile cilium"/>
    <property type="evidence" value="ECO:0007669"/>
    <property type="project" value="UniProtKB-SubCell"/>
</dbReference>
<evidence type="ECO:0000313" key="15">
    <source>
        <dbReference type="Proteomes" id="UP000018208"/>
    </source>
</evidence>
<dbReference type="InterPro" id="IPR039308">
    <property type="entry name" value="GAS8"/>
</dbReference>
<reference evidence="13 14" key="1">
    <citation type="journal article" date="2014" name="PLoS Genet.">
        <title>The Genome of Spironucleus salmonicida Highlights a Fish Pathogen Adapted to Fluctuating Environments.</title>
        <authorList>
            <person name="Xu F."/>
            <person name="Jerlstrom-Hultqvist J."/>
            <person name="Einarsson E."/>
            <person name="Astvaldsson A."/>
            <person name="Svard S.G."/>
            <person name="Andersson J.O."/>
        </authorList>
    </citation>
    <scope>NUCLEOTIDE SEQUENCE</scope>
    <source>
        <strain evidence="14">ATCC 50377</strain>
    </source>
</reference>
<reference evidence="14" key="2">
    <citation type="submission" date="2020-12" db="EMBL/GenBank/DDBJ databases">
        <title>New Spironucleus salmonicida genome in near-complete chromosomes.</title>
        <authorList>
            <person name="Xu F."/>
            <person name="Kurt Z."/>
            <person name="Jimenez-Gonzalez A."/>
            <person name="Astvaldsson A."/>
            <person name="Andersson J.O."/>
            <person name="Svard S.G."/>
        </authorList>
    </citation>
    <scope>NUCLEOTIDE SEQUENCE</scope>
    <source>
        <strain evidence="14">ATCC 50377</strain>
    </source>
</reference>
<dbReference type="AlphaFoldDB" id="V6LH46"/>
<evidence type="ECO:0000256" key="11">
    <source>
        <dbReference type="SAM" id="Coils"/>
    </source>
</evidence>
<dbReference type="Proteomes" id="UP000018208">
    <property type="component" value="Unassembled WGS sequence"/>
</dbReference>
<name>V6LH46_9EUKA</name>
<dbReference type="GO" id="GO:0031267">
    <property type="term" value="F:small GTPase binding"/>
    <property type="evidence" value="ECO:0007669"/>
    <property type="project" value="InterPro"/>
</dbReference>
<comment type="subcellular location">
    <subcellularLocation>
        <location evidence="1">Cell projection</location>
        <location evidence="1">Cilium</location>
        <location evidence="1">Flagellum</location>
    </subcellularLocation>
    <subcellularLocation>
        <location evidence="2">Cytoplasm</location>
        <location evidence="2">Cytoskeleton</location>
    </subcellularLocation>
</comment>
<keyword evidence="4" id="KW-0963">Cytoplasm</keyword>
<dbReference type="InterPro" id="IPR025593">
    <property type="entry name" value="GAS8_dom"/>
</dbReference>
<dbReference type="GO" id="GO:0008017">
    <property type="term" value="F:microtubule binding"/>
    <property type="evidence" value="ECO:0007669"/>
    <property type="project" value="InterPro"/>
</dbReference>
<evidence type="ECO:0000256" key="3">
    <source>
        <dbReference type="ARBA" id="ARBA00009859"/>
    </source>
</evidence>
<comment type="similarity">
    <text evidence="3">Belongs to the DRC4 family.</text>
</comment>
<evidence type="ECO:0000256" key="8">
    <source>
        <dbReference type="ARBA" id="ARBA00023069"/>
    </source>
</evidence>
<evidence type="ECO:0000256" key="2">
    <source>
        <dbReference type="ARBA" id="ARBA00004245"/>
    </source>
</evidence>
<dbReference type="GO" id="GO:0005874">
    <property type="term" value="C:microtubule"/>
    <property type="evidence" value="ECO:0007669"/>
    <property type="project" value="UniProtKB-KW"/>
</dbReference>
<accession>V6LH46</accession>
<keyword evidence="9" id="KW-0206">Cytoskeleton</keyword>
<dbReference type="PANTHER" id="PTHR31543:SF0">
    <property type="entry name" value="DYNEIN REGULATORY COMPLEX SUBUNIT 4"/>
    <property type="match status" value="1"/>
</dbReference>
<feature type="coiled-coil region" evidence="11">
    <location>
        <begin position="247"/>
        <end position="383"/>
    </location>
</feature>
<sequence>MPPKSAKGKKGKKAKVPEGTIDYTAQIEQLNTQLSQTKLDLRREQEERNFFQLERDKIASLYEVQSQTSSNLKNTASALQRELEEATSSHAVAVRVYQQKIKDVLYQNQNTTSSLKNSAEQSLRAEEDFYRTRENELLREIDALKLTLKEQNLSSQDTLRAQKDRSARSLSLSREEYEQKLWSSLKEFEFKLQFSLQESEIRRKAEISEIENAKNNQIDQLIKQHEKNFAKMKEYYQQITGSNLELIKNLKDEVEEMKKRQVANEQLMFEIAQENRRLTQPLQNALAEVEQLRKELDEKKKLNEELAKDSSKAQKMEFLNSQMQWENDQLKIALRDTARERDELRARFEAAVSDVAQRSAFRQNVLERRIVGLQQELENKAATLGEVMAAANLDGAVAQSVSNQLDNVLEGKNRNIRELSFELARVMRLYNEALRVFRSKMTAAGVDCGDMDGFRPFEVRDDL</sequence>
<evidence type="ECO:0000256" key="5">
    <source>
        <dbReference type="ARBA" id="ARBA00022701"/>
    </source>
</evidence>
<evidence type="ECO:0000256" key="6">
    <source>
        <dbReference type="ARBA" id="ARBA00022846"/>
    </source>
</evidence>
<dbReference type="VEuPathDB" id="GiardiaDB:SS50377_20355"/>
<keyword evidence="8" id="KW-0969">Cilium</keyword>
<dbReference type="GO" id="GO:0005794">
    <property type="term" value="C:Golgi apparatus"/>
    <property type="evidence" value="ECO:0007669"/>
    <property type="project" value="TreeGrafter"/>
</dbReference>
<dbReference type="Pfam" id="PF13851">
    <property type="entry name" value="GAS"/>
    <property type="match status" value="1"/>
</dbReference>
<dbReference type="PANTHER" id="PTHR31543">
    <property type="entry name" value="DYNEIN REGULATORY COMPLEX SUBUNIT 4"/>
    <property type="match status" value="1"/>
</dbReference>
<evidence type="ECO:0000313" key="14">
    <source>
        <dbReference type="EMBL" id="KAH0577007.1"/>
    </source>
</evidence>
<dbReference type="OrthoDB" id="767661at2759"/>
<keyword evidence="6" id="KW-0282">Flagellum</keyword>